<dbReference type="GO" id="GO:0016887">
    <property type="term" value="F:ATP hydrolysis activity"/>
    <property type="evidence" value="ECO:0007669"/>
    <property type="project" value="InterPro"/>
</dbReference>
<dbReference type="InterPro" id="IPR003593">
    <property type="entry name" value="AAA+_ATPase"/>
</dbReference>
<dbReference type="CDD" id="cd03221">
    <property type="entry name" value="ABCF_EF-3"/>
    <property type="match status" value="1"/>
</dbReference>
<dbReference type="EMBL" id="JGVR01000025">
    <property type="protein sequence ID" value="KEZ16997.1"/>
    <property type="molecule type" value="Genomic_DNA"/>
</dbReference>
<keyword evidence="1" id="KW-0813">Transport</keyword>
<dbReference type="SMART" id="SM00382">
    <property type="entry name" value="AAA"/>
    <property type="match status" value="2"/>
</dbReference>
<dbReference type="AlphaFoldDB" id="A0A084EGA5"/>
<keyword evidence="3" id="KW-0547">Nucleotide-binding</keyword>
<dbReference type="CDD" id="cd03225">
    <property type="entry name" value="ABC_cobalt_CbiO_domain1"/>
    <property type="match status" value="1"/>
</dbReference>
<protein>
    <submittedName>
        <fullName evidence="7">ATPase component of ABC transporters with duplicated ATPase domain protein</fullName>
    </submittedName>
</protein>
<dbReference type="InterPro" id="IPR017871">
    <property type="entry name" value="ABC_transporter-like_CS"/>
</dbReference>
<dbReference type="InterPro" id="IPR050611">
    <property type="entry name" value="ABCF"/>
</dbReference>
<dbReference type="InterPro" id="IPR015856">
    <property type="entry name" value="ABC_transpr_CbiO/EcfA_su"/>
</dbReference>
<name>A0A084EGA5_SPHYA</name>
<evidence type="ECO:0000313" key="7">
    <source>
        <dbReference type="EMBL" id="KEZ16997.1"/>
    </source>
</evidence>
<dbReference type="PANTHER" id="PTHR19211">
    <property type="entry name" value="ATP-BINDING TRANSPORT PROTEIN-RELATED"/>
    <property type="match status" value="1"/>
</dbReference>
<dbReference type="Gene3D" id="3.40.50.300">
    <property type="entry name" value="P-loop containing nucleotide triphosphate hydrolases"/>
    <property type="match status" value="2"/>
</dbReference>
<evidence type="ECO:0000256" key="4">
    <source>
        <dbReference type="ARBA" id="ARBA00022840"/>
    </source>
</evidence>
<dbReference type="RefSeq" id="WP_037521544.1">
    <property type="nucleotide sequence ID" value="NZ_JGVR01000025.1"/>
</dbReference>
<feature type="domain" description="ABC transporter" evidence="6">
    <location>
        <begin position="338"/>
        <end position="526"/>
    </location>
</feature>
<keyword evidence="4" id="KW-0067">ATP-binding</keyword>
<dbReference type="FunFam" id="3.40.50.300:FF:001320">
    <property type="entry name" value="Heme ABC transporter ATP-binding protein"/>
    <property type="match status" value="1"/>
</dbReference>
<dbReference type="GO" id="GO:0005524">
    <property type="term" value="F:ATP binding"/>
    <property type="evidence" value="ECO:0007669"/>
    <property type="project" value="UniProtKB-KW"/>
</dbReference>
<evidence type="ECO:0000256" key="1">
    <source>
        <dbReference type="ARBA" id="ARBA00022448"/>
    </source>
</evidence>
<dbReference type="eggNOG" id="COG0488">
    <property type="taxonomic scope" value="Bacteria"/>
</dbReference>
<evidence type="ECO:0000313" key="8">
    <source>
        <dbReference type="Proteomes" id="UP000028534"/>
    </source>
</evidence>
<feature type="coiled-coil region" evidence="5">
    <location>
        <begin position="231"/>
        <end position="258"/>
    </location>
</feature>
<organism evidence="7 8">
    <name type="scientific">Sphingobium yanoikuyae</name>
    <name type="common">Sphingomonas yanoikuyae</name>
    <dbReference type="NCBI Taxonomy" id="13690"/>
    <lineage>
        <taxon>Bacteria</taxon>
        <taxon>Pseudomonadati</taxon>
        <taxon>Pseudomonadota</taxon>
        <taxon>Alphaproteobacteria</taxon>
        <taxon>Sphingomonadales</taxon>
        <taxon>Sphingomonadaceae</taxon>
        <taxon>Sphingobium</taxon>
    </lineage>
</organism>
<proteinExistence type="predicted"/>
<dbReference type="Proteomes" id="UP000028534">
    <property type="component" value="Unassembled WGS sequence"/>
</dbReference>
<dbReference type="GO" id="GO:0016020">
    <property type="term" value="C:membrane"/>
    <property type="evidence" value="ECO:0007669"/>
    <property type="project" value="InterPro"/>
</dbReference>
<dbReference type="InterPro" id="IPR027417">
    <property type="entry name" value="P-loop_NTPase"/>
</dbReference>
<dbReference type="InterPro" id="IPR003439">
    <property type="entry name" value="ABC_transporter-like_ATP-bd"/>
</dbReference>
<evidence type="ECO:0000256" key="2">
    <source>
        <dbReference type="ARBA" id="ARBA00022737"/>
    </source>
</evidence>
<sequence>MLMPAISCSNLGWTTPDGQSVLSGLDLRFQSERTALVGRNGIGKTTLLRLIAGDLTPSSGSIAVQGRLACLRQAVQFGADERIADLWGVADAIALLRLAESGDASAEQLADADWTLESRIDAALERVGLDAGPDTRLCTLSGGQRTRAALAGAILDAPDFLLLDEPTNNLDRAGRAAVAELVDDWRAGLILVSHDRELLERVDAIVELTGLGAQRYGGNWSHYRERKAAELSAAAHDLDIAERQVKQAARKAQVATERQQRRDAAGARKGARGDMPRILIGARKNQAEASSAAGRHVAERLRAEAEDQAQAARGRVEILEPIRITLPSTGLAPDRVVLRLTDVSVGHDPAMPLLAHVDLLVEGPERIAITGPNGSGKTSLLATMAGTLPPLAGRIDRPVRHAVLDQTAALLDPTLSIADNLARLHPELDENGRRALLAHFRFRGGAALQRVASLSGGQMLRAGLACVLGSALPPLLILDEPTNHLDLEAIEAVEAGLRGYDGALLVVSHDERFLDAIGITRRIALG</sequence>
<gene>
    <name evidence="7" type="ORF">CP98_03776</name>
</gene>
<evidence type="ECO:0000256" key="5">
    <source>
        <dbReference type="SAM" id="Coils"/>
    </source>
</evidence>
<dbReference type="PROSITE" id="PS00211">
    <property type="entry name" value="ABC_TRANSPORTER_1"/>
    <property type="match status" value="1"/>
</dbReference>
<dbReference type="STRING" id="13690.AX777_08915"/>
<keyword evidence="2" id="KW-0677">Repeat</keyword>
<evidence type="ECO:0000256" key="3">
    <source>
        <dbReference type="ARBA" id="ARBA00022741"/>
    </source>
</evidence>
<feature type="domain" description="ABC transporter" evidence="6">
    <location>
        <begin position="6"/>
        <end position="235"/>
    </location>
</feature>
<dbReference type="Pfam" id="PF00005">
    <property type="entry name" value="ABC_tran"/>
    <property type="match status" value="2"/>
</dbReference>
<comment type="caution">
    <text evidence="7">The sequence shown here is derived from an EMBL/GenBank/DDBJ whole genome shotgun (WGS) entry which is preliminary data.</text>
</comment>
<dbReference type="PANTHER" id="PTHR19211:SF6">
    <property type="entry name" value="BLL7188 PROTEIN"/>
    <property type="match status" value="1"/>
</dbReference>
<dbReference type="SUPFAM" id="SSF52540">
    <property type="entry name" value="P-loop containing nucleoside triphosphate hydrolases"/>
    <property type="match status" value="2"/>
</dbReference>
<dbReference type="GO" id="GO:0055085">
    <property type="term" value="P:transmembrane transport"/>
    <property type="evidence" value="ECO:0007669"/>
    <property type="project" value="InterPro"/>
</dbReference>
<evidence type="ECO:0000259" key="6">
    <source>
        <dbReference type="PROSITE" id="PS50893"/>
    </source>
</evidence>
<dbReference type="PROSITE" id="PS50893">
    <property type="entry name" value="ABC_TRANSPORTER_2"/>
    <property type="match status" value="2"/>
</dbReference>
<keyword evidence="5" id="KW-0175">Coiled coil</keyword>
<accession>A0A084EGA5</accession>
<dbReference type="PATRIC" id="fig|13690.10.peg.3866"/>
<reference evidence="7 8" key="1">
    <citation type="submission" date="2014-03" db="EMBL/GenBank/DDBJ databases">
        <title>Genome sequence of Sphingobium yanoikuyae B1.</title>
        <authorList>
            <person name="Gan H.M."/>
            <person name="Gan H.Y."/>
            <person name="Savka M.A."/>
        </authorList>
    </citation>
    <scope>NUCLEOTIDE SEQUENCE [LARGE SCALE GENOMIC DNA]</scope>
    <source>
        <strain evidence="7 8">B1</strain>
    </source>
</reference>